<evidence type="ECO:0000259" key="1">
    <source>
        <dbReference type="Pfam" id="PF04738"/>
    </source>
</evidence>
<evidence type="ECO:0000313" key="3">
    <source>
        <dbReference type="Proteomes" id="UP000298484"/>
    </source>
</evidence>
<protein>
    <recommendedName>
        <fullName evidence="1">Lantibiotic dehydratase N-terminal domain-containing protein</fullName>
    </recommendedName>
</protein>
<sequence>MVKIIKRKTAMEFAEIKHLFTKNEEAFLNEIIRNPKFLERILLNSETLYNKLKKIIDNNKKIDKKTKKTLVKYLLRMASRPQPFRFNSGICLDQPNQFNGKKQIKKVEISLEWEQKLMKKVDDSLLRSTSVKLVLNPRLYMKDKQSILEKYVNNSTSYIYINNSEFIDELFELLKKPISLQDVLNQYRKDYDEKLIFDVIQKLIRVDIIKTELSSPSIDRDSDTFFEKIKQICGHDKVLISELEDIQYSLEMYKRAEIGEGICLYKDLINKMSSLCKSSSYVIVDLYLHDSMDGREEVISHVNVDDEMQILNLFDKRQTFDWESYYNSFISKYGFYTRVPLLHMIDRDEGLGLPQHLQLNSKNRKIEEYILNRIMQSNFKNDGILKLTSNDYRNIKDIYDNEEGEYRIPISYDCKMVPHEGRLILHPNAFSFPRNSFTGRFSFLKREKKWINVTKYSEINYTSNYFKDIGLTYRSESSTFIDCIGQTKNSIDRIPLNEIDMIAHNGRFYMVYQDEVIYPVSTHLVSYRNFNEHPALIFLNEFYRYCFEYPSDFPVDKFSFLEFIPRVDYKHFILSPARINIKFQQENTKEERINKINEMINNYNLNQFKYIYILEADRALPVPTNNNLSVQFMETCKQKVGGEYVLTLMEAPELDVCGRSFCPQPFKFSQRTCHRKLYKRAAKRYGHGIMAIAFGSS</sequence>
<feature type="non-terminal residue" evidence="2">
    <location>
        <position position="697"/>
    </location>
</feature>
<accession>A0A4Y9A6A0</accession>
<gene>
    <name evidence="2" type="ORF">E4U82_19225</name>
</gene>
<organism evidence="2 3">
    <name type="scientific">Lentibacillus salicampi</name>
    <dbReference type="NCBI Taxonomy" id="175306"/>
    <lineage>
        <taxon>Bacteria</taxon>
        <taxon>Bacillati</taxon>
        <taxon>Bacillota</taxon>
        <taxon>Bacilli</taxon>
        <taxon>Bacillales</taxon>
        <taxon>Bacillaceae</taxon>
        <taxon>Lentibacillus</taxon>
    </lineage>
</organism>
<dbReference type="AlphaFoldDB" id="A0A4Y9A6A0"/>
<comment type="caution">
    <text evidence="2">The sequence shown here is derived from an EMBL/GenBank/DDBJ whole genome shotgun (WGS) entry which is preliminary data.</text>
</comment>
<dbReference type="EMBL" id="SRHY01000080">
    <property type="protein sequence ID" value="TFJ90641.1"/>
    <property type="molecule type" value="Genomic_DNA"/>
</dbReference>
<keyword evidence="3" id="KW-1185">Reference proteome</keyword>
<dbReference type="Proteomes" id="UP000298484">
    <property type="component" value="Unassembled WGS sequence"/>
</dbReference>
<reference evidence="2 3" key="1">
    <citation type="submission" date="2019-03" db="EMBL/GenBank/DDBJ databases">
        <title>Genome sequence of Lentibacillus salicampi ATCC BAA-719.</title>
        <authorList>
            <person name="Maclea K.S."/>
            <person name="Simoes Junior M."/>
        </authorList>
    </citation>
    <scope>NUCLEOTIDE SEQUENCE [LARGE SCALE GENOMIC DNA]</scope>
    <source>
        <strain evidence="2 3">ATCC BAA-719</strain>
    </source>
</reference>
<dbReference type="OrthoDB" id="1273722at2"/>
<feature type="domain" description="Lantibiotic dehydratase N-terminal" evidence="1">
    <location>
        <begin position="34"/>
        <end position="631"/>
    </location>
</feature>
<proteinExistence type="predicted"/>
<evidence type="ECO:0000313" key="2">
    <source>
        <dbReference type="EMBL" id="TFJ90641.1"/>
    </source>
</evidence>
<dbReference type="Pfam" id="PF04738">
    <property type="entry name" value="Lant_dehydr_N"/>
    <property type="match status" value="1"/>
</dbReference>
<name>A0A4Y9A6A0_9BACI</name>
<dbReference type="InterPro" id="IPR006827">
    <property type="entry name" value="Lant_deHydtase_N"/>
</dbReference>
<dbReference type="RefSeq" id="WP_135111855.1">
    <property type="nucleotide sequence ID" value="NZ_SRHY01000080.1"/>
</dbReference>